<dbReference type="SMART" id="SM00875">
    <property type="entry name" value="BACK"/>
    <property type="match status" value="1"/>
</dbReference>
<keyword evidence="5" id="KW-1185">Reference proteome</keyword>
<dbReference type="Gene3D" id="1.25.40.420">
    <property type="match status" value="1"/>
</dbReference>
<reference evidence="4" key="1">
    <citation type="submission" date="2025-08" db="UniProtKB">
        <authorList>
            <consortium name="Ensembl"/>
        </authorList>
    </citation>
    <scope>IDENTIFICATION</scope>
</reference>
<organism evidence="4 5">
    <name type="scientific">Pelusios castaneus</name>
    <name type="common">West African mud turtle</name>
    <dbReference type="NCBI Taxonomy" id="367368"/>
    <lineage>
        <taxon>Eukaryota</taxon>
        <taxon>Metazoa</taxon>
        <taxon>Chordata</taxon>
        <taxon>Craniata</taxon>
        <taxon>Vertebrata</taxon>
        <taxon>Euteleostomi</taxon>
        <taxon>Archelosauria</taxon>
        <taxon>Testudinata</taxon>
        <taxon>Testudines</taxon>
        <taxon>Pleurodira</taxon>
        <taxon>Pelomedusidae</taxon>
        <taxon>Pelusios</taxon>
    </lineage>
</organism>
<dbReference type="PROSITE" id="PS50097">
    <property type="entry name" value="BTB"/>
    <property type="match status" value="1"/>
</dbReference>
<dbReference type="SUPFAM" id="SSF54695">
    <property type="entry name" value="POZ domain"/>
    <property type="match status" value="1"/>
</dbReference>
<dbReference type="Proteomes" id="UP000694393">
    <property type="component" value="Unplaced"/>
</dbReference>
<reference evidence="4" key="2">
    <citation type="submission" date="2025-09" db="UniProtKB">
        <authorList>
            <consortium name="Ensembl"/>
        </authorList>
    </citation>
    <scope>IDENTIFICATION</scope>
</reference>
<dbReference type="PANTHER" id="PTHR45632:SF15">
    <property type="entry name" value="BTB DOMAIN-CONTAINING PROTEIN"/>
    <property type="match status" value="1"/>
</dbReference>
<dbReference type="SUPFAM" id="SSF117281">
    <property type="entry name" value="Kelch motif"/>
    <property type="match status" value="1"/>
</dbReference>
<dbReference type="InterPro" id="IPR011705">
    <property type="entry name" value="BACK"/>
</dbReference>
<dbReference type="SMART" id="SM00225">
    <property type="entry name" value="BTB"/>
    <property type="match status" value="1"/>
</dbReference>
<dbReference type="InterPro" id="IPR000210">
    <property type="entry name" value="BTB/POZ_dom"/>
</dbReference>
<evidence type="ECO:0000313" key="4">
    <source>
        <dbReference type="Ensembl" id="ENSPCEP00000004713.1"/>
    </source>
</evidence>
<dbReference type="Ensembl" id="ENSPCET00000004880.1">
    <property type="protein sequence ID" value="ENSPCEP00000004713.1"/>
    <property type="gene ID" value="ENSPCEG00000003813.1"/>
</dbReference>
<proteinExistence type="predicted"/>
<dbReference type="Gene3D" id="2.120.10.80">
    <property type="entry name" value="Kelch-type beta propeller"/>
    <property type="match status" value="1"/>
</dbReference>
<name>A0A8C8RF02_9SAUR</name>
<evidence type="ECO:0000256" key="1">
    <source>
        <dbReference type="ARBA" id="ARBA00022441"/>
    </source>
</evidence>
<dbReference type="Pfam" id="PF00651">
    <property type="entry name" value="BTB"/>
    <property type="match status" value="1"/>
</dbReference>
<keyword evidence="1" id="KW-0880">Kelch repeat</keyword>
<sequence length="381" mass="43016">GSFFPQDTQCLVLRLKIRQGSGEGMSLSTESQSLTSETYLVKLLEGACHLRSQNALCDVTLEADGIRFPAHKIILASASNYCKVLFVGNSARAGSPDVNVQLKAIRAGGLRNVLNFIYSNKLELSLQNVEETFKAAETLLIREVIKLCFQFLEDGLNGKNCLDTLRIARRLGPEELRQKAMRYIGWHYKEILADPRCVKQLDRETLCEILDKTDMEGCTELELFNAAVSWLLHDRTRLNGAADILRRIRFPLIPLQDLQRYLQETPIMKIDSECHRYLQEALIYHSQLYAQPVLQTQHTNVRSSSSVLLVLGGRTTDNRICRDMWAGDESCSTWRKIGELSMPVYNHSVAVINNFLFVIGGQSRFDPTGKHPSNECCRCSG</sequence>
<dbReference type="InterPro" id="IPR015915">
    <property type="entry name" value="Kelch-typ_b-propeller"/>
</dbReference>
<dbReference type="Gene3D" id="3.30.710.10">
    <property type="entry name" value="Potassium Channel Kv1.1, Chain A"/>
    <property type="match status" value="1"/>
</dbReference>
<evidence type="ECO:0000313" key="5">
    <source>
        <dbReference type="Proteomes" id="UP000694393"/>
    </source>
</evidence>
<accession>A0A8C8RF02</accession>
<dbReference type="Pfam" id="PF07707">
    <property type="entry name" value="BACK"/>
    <property type="match status" value="1"/>
</dbReference>
<protein>
    <recommendedName>
        <fullName evidence="3">BTB domain-containing protein</fullName>
    </recommendedName>
</protein>
<feature type="domain" description="BTB" evidence="3">
    <location>
        <begin position="57"/>
        <end position="126"/>
    </location>
</feature>
<evidence type="ECO:0000256" key="2">
    <source>
        <dbReference type="ARBA" id="ARBA00022737"/>
    </source>
</evidence>
<dbReference type="InterPro" id="IPR011333">
    <property type="entry name" value="SKP1/BTB/POZ_sf"/>
</dbReference>
<dbReference type="AlphaFoldDB" id="A0A8C8RF02"/>
<dbReference type="PANTHER" id="PTHR45632">
    <property type="entry name" value="LD33804P"/>
    <property type="match status" value="1"/>
</dbReference>
<evidence type="ECO:0000259" key="3">
    <source>
        <dbReference type="PROSITE" id="PS50097"/>
    </source>
</evidence>
<keyword evidence="2" id="KW-0677">Repeat</keyword>